<dbReference type="GO" id="GO:0006139">
    <property type="term" value="P:nucleobase-containing compound metabolic process"/>
    <property type="evidence" value="ECO:0007669"/>
    <property type="project" value="InterPro"/>
</dbReference>
<accession>A0A8T0KX55</accession>
<dbReference type="InterPro" id="IPR052408">
    <property type="entry name" value="Exonuclease_MUT-7-like"/>
</dbReference>
<dbReference type="InterPro" id="IPR036397">
    <property type="entry name" value="RNaseH_sf"/>
</dbReference>
<proteinExistence type="predicted"/>
<dbReference type="SMART" id="SM00474">
    <property type="entry name" value="35EXOc"/>
    <property type="match status" value="1"/>
</dbReference>
<dbReference type="GO" id="GO:0003676">
    <property type="term" value="F:nucleic acid binding"/>
    <property type="evidence" value="ECO:0007669"/>
    <property type="project" value="InterPro"/>
</dbReference>
<sequence>MGLEEKVAKTCNTKDNASQTWTLCTHAFYDLTHVSPVVFMVLLKEYYYYGTCKATAKFRALQNQIHLVLHNDPKPGPATFIVHCMYVSPLFEDHSQGFTHMIVSALRRFLKRTTTIENSLEVKDLVAHLLVDVMRGQIYHDEKIVMKLVEIFDVKLTNIEKAMCQVKEKHDLSCGLAKELVEEYIVTLVKSQLYMTAVTLMEQFSIYHYGQSFLLDMIQSNQFKAAEKWATFMGKPMLSILVNEFNERNMLKNASEIIKKNNLKQEFPDVYKRSKESSLKNLAEKGCWDVAEAKINNDMHLMEYLVYLAMEAGYTEKVDELCHRYSLERFLDTRVPETSNLQGRYLCLDELLVENIIWVDEAEILFDATRHIEGFNVVGLDCEWKPNYVKGSKPNKVSILQIASEKMVFIFDLIKLHKEIPDILDDCLSRILLSPRILKLGYNFQCDVRQLSHAYGELRCFKNYEMLLDIQNIFKELRGGLAGLTEKILGASLNKTRRNSNWEQRPLTPNQLEYAALDAVVLVHIFRHLPGHGHDKPEWKMQRFGQHISHFISESNKPSPSDTEQHGLMGEVNYYQKGDQNNTFVD</sequence>
<evidence type="ECO:0000259" key="1">
    <source>
        <dbReference type="SMART" id="SM00474"/>
    </source>
</evidence>
<gene>
    <name evidence="2" type="ORF">HKW66_Vig0235710</name>
</gene>
<dbReference type="Pfam" id="PF01612">
    <property type="entry name" value="DNA_pol_A_exo1"/>
    <property type="match status" value="1"/>
</dbReference>
<evidence type="ECO:0000313" key="3">
    <source>
        <dbReference type="Proteomes" id="UP000743370"/>
    </source>
</evidence>
<protein>
    <recommendedName>
        <fullName evidence="1">3'-5' exonuclease domain-containing protein</fullName>
    </recommendedName>
</protein>
<evidence type="ECO:0000313" key="2">
    <source>
        <dbReference type="EMBL" id="KAG2402375.1"/>
    </source>
</evidence>
<organism evidence="2 3">
    <name type="scientific">Phaseolus angularis</name>
    <name type="common">Azuki bean</name>
    <name type="synonym">Vigna angularis</name>
    <dbReference type="NCBI Taxonomy" id="3914"/>
    <lineage>
        <taxon>Eukaryota</taxon>
        <taxon>Viridiplantae</taxon>
        <taxon>Streptophyta</taxon>
        <taxon>Embryophyta</taxon>
        <taxon>Tracheophyta</taxon>
        <taxon>Spermatophyta</taxon>
        <taxon>Magnoliopsida</taxon>
        <taxon>eudicotyledons</taxon>
        <taxon>Gunneridae</taxon>
        <taxon>Pentapetalae</taxon>
        <taxon>rosids</taxon>
        <taxon>fabids</taxon>
        <taxon>Fabales</taxon>
        <taxon>Fabaceae</taxon>
        <taxon>Papilionoideae</taxon>
        <taxon>50 kb inversion clade</taxon>
        <taxon>NPAAA clade</taxon>
        <taxon>indigoferoid/millettioid clade</taxon>
        <taxon>Phaseoleae</taxon>
        <taxon>Vigna</taxon>
    </lineage>
</organism>
<dbReference type="GO" id="GO:0008408">
    <property type="term" value="F:3'-5' exonuclease activity"/>
    <property type="evidence" value="ECO:0007669"/>
    <property type="project" value="InterPro"/>
</dbReference>
<feature type="domain" description="3'-5' exonuclease" evidence="1">
    <location>
        <begin position="356"/>
        <end position="534"/>
    </location>
</feature>
<comment type="caution">
    <text evidence="2">The sequence shown here is derived from an EMBL/GenBank/DDBJ whole genome shotgun (WGS) entry which is preliminary data.</text>
</comment>
<dbReference type="AlphaFoldDB" id="A0A8T0KX55"/>
<dbReference type="PANTHER" id="PTHR47765">
    <property type="entry name" value="3'-5' EXONUCLEASE DOMAIN-CONTAINING PROTEIN"/>
    <property type="match status" value="1"/>
</dbReference>
<dbReference type="PANTHER" id="PTHR47765:SF2">
    <property type="entry name" value="EXONUCLEASE MUT-7 HOMOLOG"/>
    <property type="match status" value="1"/>
</dbReference>
<dbReference type="EMBL" id="JABFOF010000003">
    <property type="protein sequence ID" value="KAG2402375.1"/>
    <property type="molecule type" value="Genomic_DNA"/>
</dbReference>
<name>A0A8T0KX55_PHAAN</name>
<dbReference type="SUPFAM" id="SSF53098">
    <property type="entry name" value="Ribonuclease H-like"/>
    <property type="match status" value="1"/>
</dbReference>
<dbReference type="Proteomes" id="UP000743370">
    <property type="component" value="Unassembled WGS sequence"/>
</dbReference>
<dbReference type="InterPro" id="IPR002562">
    <property type="entry name" value="3'-5'_exonuclease_dom"/>
</dbReference>
<dbReference type="InterPro" id="IPR012337">
    <property type="entry name" value="RNaseH-like_sf"/>
</dbReference>
<reference evidence="2 3" key="1">
    <citation type="submission" date="2020-05" db="EMBL/GenBank/DDBJ databases">
        <title>Vigna angularis (adzuki bean) Var. LongXiaoDou No. 4 denovo assembly.</title>
        <authorList>
            <person name="Xiang H."/>
        </authorList>
    </citation>
    <scope>NUCLEOTIDE SEQUENCE [LARGE SCALE GENOMIC DNA]</scope>
    <source>
        <tissue evidence="2">Leaf</tissue>
    </source>
</reference>
<dbReference type="Gene3D" id="3.30.420.10">
    <property type="entry name" value="Ribonuclease H-like superfamily/Ribonuclease H"/>
    <property type="match status" value="1"/>
</dbReference>